<feature type="chain" id="PRO_5046470530" description="Pel9A-like right handed beta-helix region domain-containing protein" evidence="9">
    <location>
        <begin position="28"/>
        <end position="455"/>
    </location>
</feature>
<organism evidence="11 12">
    <name type="scientific">Kineosporia succinea</name>
    <dbReference type="NCBI Taxonomy" id="84632"/>
    <lineage>
        <taxon>Bacteria</taxon>
        <taxon>Bacillati</taxon>
        <taxon>Actinomycetota</taxon>
        <taxon>Actinomycetes</taxon>
        <taxon>Kineosporiales</taxon>
        <taxon>Kineosporiaceae</taxon>
        <taxon>Kineosporia</taxon>
    </lineage>
</organism>
<evidence type="ECO:0000256" key="5">
    <source>
        <dbReference type="ARBA" id="ARBA00022729"/>
    </source>
</evidence>
<dbReference type="SUPFAM" id="SSF51126">
    <property type="entry name" value="Pectin lyase-like"/>
    <property type="match status" value="1"/>
</dbReference>
<dbReference type="PANTHER" id="PTHR40088">
    <property type="entry name" value="PECTATE LYASE (EUROFUNG)"/>
    <property type="match status" value="1"/>
</dbReference>
<dbReference type="InterPro" id="IPR053868">
    <property type="entry name" value="Pel9A-like_beta_helix"/>
</dbReference>
<comment type="caution">
    <text evidence="11">The sequence shown here is derived from an EMBL/GenBank/DDBJ whole genome shotgun (WGS) entry which is preliminary data.</text>
</comment>
<dbReference type="RefSeq" id="WP_307249945.1">
    <property type="nucleotide sequence ID" value="NZ_JAUSQZ010000001.1"/>
</dbReference>
<name>A0ABT9PDK9_9ACTN</name>
<dbReference type="InterPro" id="IPR052052">
    <property type="entry name" value="Polysaccharide_Lyase_9"/>
</dbReference>
<comment type="similarity">
    <text evidence="8">Belongs to the polysaccharide lyase 9 family.</text>
</comment>
<feature type="domain" description="Pel9A-like right handed beta-helix region" evidence="10">
    <location>
        <begin position="54"/>
        <end position="365"/>
    </location>
</feature>
<keyword evidence="12" id="KW-1185">Reference proteome</keyword>
<comment type="subcellular location">
    <subcellularLocation>
        <location evidence="2">Secreted</location>
    </subcellularLocation>
</comment>
<evidence type="ECO:0000256" key="1">
    <source>
        <dbReference type="ARBA" id="ARBA00001913"/>
    </source>
</evidence>
<sequence length="455" mass="46858">MSRQRKRLVPILSVTAVLAAGAATAHAVNPGATTTSTAASTTVATTASTIAAAATGTTYYVAPSGSDSAAGTAAAPFRTIAFAQSKAVAGDTVYFRKGTYAYTAANKACSSQTALVDAITLNKSGSAGKTITYAAYPGETPVFDFSAMKDDCRIKGFNVTGSYVNVKGLEIKGVPQNNTKNHESWGVYVTGSNNTFEQLNIHHIMGAGLFIKDGGGNLVLNSDSHDNYDLYTSNGAGESADGFGAHIPAGKPGNVFRGSRAWNNADDGFDLINAFSPVTIEKSWAWSNGYVPGTTTAAGNGSGIKAGGYGGVYSAAAVKHVVRYSVAFNNRAAGFYANHHPLALDFSHNTAYNNKPNYNMLGITSSGAATGLGTLTDNIALGGTLTSNMTGTTQKNNSWNLSPAVSSSDFQSLSTTGWDAARQADGSLPVLTSLRLKSTSPLYGKGSDSGNIGAF</sequence>
<keyword evidence="6" id="KW-0106">Calcium</keyword>
<evidence type="ECO:0000313" key="12">
    <source>
        <dbReference type="Proteomes" id="UP001235712"/>
    </source>
</evidence>
<evidence type="ECO:0000256" key="3">
    <source>
        <dbReference type="ARBA" id="ARBA00022525"/>
    </source>
</evidence>
<evidence type="ECO:0000256" key="9">
    <source>
        <dbReference type="SAM" id="SignalP"/>
    </source>
</evidence>
<keyword evidence="3" id="KW-0964">Secreted</keyword>
<evidence type="ECO:0000256" key="8">
    <source>
        <dbReference type="ARBA" id="ARBA00038263"/>
    </source>
</evidence>
<dbReference type="Gene3D" id="2.160.20.10">
    <property type="entry name" value="Single-stranded right-handed beta-helix, Pectin lyase-like"/>
    <property type="match status" value="1"/>
</dbReference>
<dbReference type="InterPro" id="IPR011050">
    <property type="entry name" value="Pectin_lyase_fold/virulence"/>
</dbReference>
<evidence type="ECO:0000256" key="6">
    <source>
        <dbReference type="ARBA" id="ARBA00022837"/>
    </source>
</evidence>
<evidence type="ECO:0000256" key="7">
    <source>
        <dbReference type="ARBA" id="ARBA00023239"/>
    </source>
</evidence>
<feature type="signal peptide" evidence="9">
    <location>
        <begin position="1"/>
        <end position="27"/>
    </location>
</feature>
<proteinExistence type="inferred from homology"/>
<gene>
    <name evidence="11" type="ORF">J2S57_006543</name>
</gene>
<dbReference type="Pfam" id="PF22842">
    <property type="entry name" value="Pel9A-like_beta_helix"/>
    <property type="match status" value="1"/>
</dbReference>
<evidence type="ECO:0000259" key="10">
    <source>
        <dbReference type="Pfam" id="PF22842"/>
    </source>
</evidence>
<evidence type="ECO:0000313" key="11">
    <source>
        <dbReference type="EMBL" id="MDP9830794.1"/>
    </source>
</evidence>
<dbReference type="InterPro" id="IPR012334">
    <property type="entry name" value="Pectin_lyas_fold"/>
</dbReference>
<keyword evidence="5 9" id="KW-0732">Signal</keyword>
<protein>
    <recommendedName>
        <fullName evidence="10">Pel9A-like right handed beta-helix region domain-containing protein</fullName>
    </recommendedName>
</protein>
<keyword evidence="4" id="KW-0479">Metal-binding</keyword>
<comment type="cofactor">
    <cofactor evidence="1">
        <name>Ca(2+)</name>
        <dbReference type="ChEBI" id="CHEBI:29108"/>
    </cofactor>
</comment>
<dbReference type="EMBL" id="JAUSQZ010000001">
    <property type="protein sequence ID" value="MDP9830794.1"/>
    <property type="molecule type" value="Genomic_DNA"/>
</dbReference>
<keyword evidence="7" id="KW-0456">Lyase</keyword>
<evidence type="ECO:0000256" key="4">
    <source>
        <dbReference type="ARBA" id="ARBA00022723"/>
    </source>
</evidence>
<reference evidence="11 12" key="1">
    <citation type="submission" date="2023-07" db="EMBL/GenBank/DDBJ databases">
        <title>Sequencing the genomes of 1000 actinobacteria strains.</title>
        <authorList>
            <person name="Klenk H.-P."/>
        </authorList>
    </citation>
    <scope>NUCLEOTIDE SEQUENCE [LARGE SCALE GENOMIC DNA]</scope>
    <source>
        <strain evidence="11 12">DSM 44388</strain>
    </source>
</reference>
<dbReference type="PANTHER" id="PTHR40088:SF1">
    <property type="entry name" value="PECTATE LYASE PEL9"/>
    <property type="match status" value="1"/>
</dbReference>
<evidence type="ECO:0000256" key="2">
    <source>
        <dbReference type="ARBA" id="ARBA00004613"/>
    </source>
</evidence>
<accession>A0ABT9PDK9</accession>
<dbReference type="Proteomes" id="UP001235712">
    <property type="component" value="Unassembled WGS sequence"/>
</dbReference>